<dbReference type="EMBL" id="MBFT01000069">
    <property type="protein sequence ID" value="PVU98720.1"/>
    <property type="molecule type" value="Genomic_DNA"/>
</dbReference>
<sequence length="773" mass="86805">MSDLILNISKSSSEPVFRPQVKKAGGWKEKHKLKKLLKHQHKKSTRQQTTTNQDTENNTKEDFPQTNKRPINQTFTEENTLEPQNESPIFVKKPKTQTNPNEQTNTLRPKSMSSSLFTSNEASNRVKIDQIINSAKEDKDSNPETLKISNDVLNSSQTFKDLGLTEFFSNHLKTKLNVSKPTQIQKLALSNIFRNSDGYVDRDSFIRAETGSGKTLAYLLPILNRIFLSVKEVMSNDNKDDMPSRNLGTLAIVLTPTRELAKQVFDTLSTLVNISRTSYEESKEPLVKSHWIVPGLAIGGDKRQSEKARLRKGVTILACTPGRLLDHLKTTASFNTINLRWLVLDEADLLLEMGFQETLTEILDILDSKSHENNLDIQKSKFIESKHIPKTRINILCSATLKDNVKKLADRSLNNPVLISNESLNPKPNLAETFKKPKSLKNDSVEQEENFAIPSQLLQEFIVAPPKLRLVALTSLLKLYIIQNPNAKIIVFLSCRDSVKQTKNLNPQKEKDQSFSISPTLNDSEIYRLHGSLSQPIRSSTISRFNATDDTQNRAKVLFCTDVAARGLDLPEVSHIIQYDAPSDTSSYIHRVGRTARLGKLGRANLILMPSEIEYLNLLAEKDIKVKSIDLMNLPGMNKQLGYSISVIGNGKPGKSVTGSVELEQLFKILAVCINKKPGKWMDVATDIQLSLEKHVVSNEYILEMAKAAFGSSVRAYATHSPSEKHIFHIKNLHLGHYAKSFALREPPKSINVGNKNVSTTKLVNLQLEIFNL</sequence>
<dbReference type="Pfam" id="PF13959">
    <property type="entry name" value="CTE_SPB4"/>
    <property type="match status" value="1"/>
</dbReference>
<dbReference type="InterPro" id="IPR001650">
    <property type="entry name" value="Helicase_C-like"/>
</dbReference>
<keyword evidence="7 9" id="KW-0067">ATP-binding</keyword>
<dbReference type="GO" id="GO:0005730">
    <property type="term" value="C:nucleolus"/>
    <property type="evidence" value="ECO:0007669"/>
    <property type="project" value="UniProtKB-SubCell"/>
</dbReference>
<dbReference type="InterPro" id="IPR025313">
    <property type="entry name" value="SPB4-like_CTE"/>
</dbReference>
<proteinExistence type="inferred from homology"/>
<accession>A0A2T9Z2A5</accession>
<name>A0A2T9Z2A5_9FUNG</name>
<evidence type="ECO:0000256" key="10">
    <source>
        <dbReference type="SAM" id="MobiDB-lite"/>
    </source>
</evidence>
<feature type="domain" description="Helicase ATP-binding" evidence="11">
    <location>
        <begin position="195"/>
        <end position="419"/>
    </location>
</feature>
<dbReference type="PANTHER" id="PTHR24031">
    <property type="entry name" value="RNA HELICASE"/>
    <property type="match status" value="1"/>
</dbReference>
<evidence type="ECO:0000313" key="14">
    <source>
        <dbReference type="Proteomes" id="UP000245699"/>
    </source>
</evidence>
<dbReference type="GO" id="GO:0003724">
    <property type="term" value="F:RNA helicase activity"/>
    <property type="evidence" value="ECO:0007669"/>
    <property type="project" value="UniProtKB-EC"/>
</dbReference>
<keyword evidence="14" id="KW-1185">Reference proteome</keyword>
<dbReference type="PROSITE" id="PS51194">
    <property type="entry name" value="HELICASE_CTER"/>
    <property type="match status" value="1"/>
</dbReference>
<evidence type="ECO:0000256" key="3">
    <source>
        <dbReference type="ARBA" id="ARBA00022552"/>
    </source>
</evidence>
<dbReference type="AlphaFoldDB" id="A0A2T9Z2A5"/>
<organism evidence="13 14">
    <name type="scientific">Furculomyces boomerangus</name>
    <dbReference type="NCBI Taxonomy" id="61424"/>
    <lineage>
        <taxon>Eukaryota</taxon>
        <taxon>Fungi</taxon>
        <taxon>Fungi incertae sedis</taxon>
        <taxon>Zoopagomycota</taxon>
        <taxon>Kickxellomycotina</taxon>
        <taxon>Harpellomycetes</taxon>
        <taxon>Harpellales</taxon>
        <taxon>Harpellaceae</taxon>
        <taxon>Furculomyces</taxon>
    </lineage>
</organism>
<feature type="region of interest" description="Disordered" evidence="10">
    <location>
        <begin position="1"/>
        <end position="120"/>
    </location>
</feature>
<dbReference type="SMART" id="SM00487">
    <property type="entry name" value="DEXDc"/>
    <property type="match status" value="1"/>
</dbReference>
<dbReference type="EC" id="3.6.4.13" evidence="9"/>
<evidence type="ECO:0000256" key="5">
    <source>
        <dbReference type="ARBA" id="ARBA00022801"/>
    </source>
</evidence>
<comment type="similarity">
    <text evidence="9">Belongs to the DEAD box helicase family.</text>
</comment>
<keyword evidence="3" id="KW-0698">rRNA processing</keyword>
<dbReference type="Gene3D" id="3.40.50.300">
    <property type="entry name" value="P-loop containing nucleotide triphosphate hydrolases"/>
    <property type="match status" value="2"/>
</dbReference>
<keyword evidence="8 9" id="KW-0694">RNA-binding</keyword>
<comment type="caution">
    <text evidence="13">The sequence shown here is derived from an EMBL/GenBank/DDBJ whole genome shotgun (WGS) entry which is preliminary data.</text>
</comment>
<evidence type="ECO:0000256" key="2">
    <source>
        <dbReference type="ARBA" id="ARBA00022517"/>
    </source>
</evidence>
<dbReference type="InterPro" id="IPR014001">
    <property type="entry name" value="Helicase_ATP-bd"/>
</dbReference>
<dbReference type="Proteomes" id="UP000245699">
    <property type="component" value="Unassembled WGS sequence"/>
</dbReference>
<evidence type="ECO:0000256" key="4">
    <source>
        <dbReference type="ARBA" id="ARBA00022741"/>
    </source>
</evidence>
<feature type="compositionally biased region" description="Polar residues" evidence="10">
    <location>
        <begin position="64"/>
        <end position="87"/>
    </location>
</feature>
<comment type="catalytic activity">
    <reaction evidence="9">
        <text>ATP + H2O = ADP + phosphate + H(+)</text>
        <dbReference type="Rhea" id="RHEA:13065"/>
        <dbReference type="ChEBI" id="CHEBI:15377"/>
        <dbReference type="ChEBI" id="CHEBI:15378"/>
        <dbReference type="ChEBI" id="CHEBI:30616"/>
        <dbReference type="ChEBI" id="CHEBI:43474"/>
        <dbReference type="ChEBI" id="CHEBI:456216"/>
        <dbReference type="EC" id="3.6.4.13"/>
    </reaction>
</comment>
<keyword evidence="2" id="KW-0690">Ribosome biogenesis</keyword>
<evidence type="ECO:0000256" key="1">
    <source>
        <dbReference type="ARBA" id="ARBA00004604"/>
    </source>
</evidence>
<comment type="function">
    <text evidence="9">RNA helicase.</text>
</comment>
<dbReference type="InterPro" id="IPR027417">
    <property type="entry name" value="P-loop_NTPase"/>
</dbReference>
<dbReference type="Pfam" id="PF00270">
    <property type="entry name" value="DEAD"/>
    <property type="match status" value="1"/>
</dbReference>
<dbReference type="CDD" id="cd18787">
    <property type="entry name" value="SF2_C_DEAD"/>
    <property type="match status" value="1"/>
</dbReference>
<dbReference type="InterPro" id="IPR011545">
    <property type="entry name" value="DEAD/DEAH_box_helicase_dom"/>
</dbReference>
<feature type="compositionally biased region" description="Basic residues" evidence="10">
    <location>
        <begin position="29"/>
        <end position="45"/>
    </location>
</feature>
<feature type="compositionally biased region" description="Polar residues" evidence="10">
    <location>
        <begin position="96"/>
        <end position="120"/>
    </location>
</feature>
<dbReference type="SMART" id="SM01178">
    <property type="entry name" value="DUF4217"/>
    <property type="match status" value="1"/>
</dbReference>
<keyword evidence="4 9" id="KW-0547">Nucleotide-binding</keyword>
<dbReference type="GO" id="GO:0016787">
    <property type="term" value="F:hydrolase activity"/>
    <property type="evidence" value="ECO:0007669"/>
    <property type="project" value="UniProtKB-KW"/>
</dbReference>
<gene>
    <name evidence="13" type="ORF">BB559_001326</name>
</gene>
<evidence type="ECO:0000259" key="11">
    <source>
        <dbReference type="PROSITE" id="PS51192"/>
    </source>
</evidence>
<comment type="subcellular location">
    <subcellularLocation>
        <location evidence="1">Nucleus</location>
        <location evidence="1">Nucleolus</location>
    </subcellularLocation>
</comment>
<reference evidence="13 14" key="1">
    <citation type="journal article" date="2018" name="MBio">
        <title>Comparative Genomics Reveals the Core Gene Toolbox for the Fungus-Insect Symbiosis.</title>
        <authorList>
            <person name="Wang Y."/>
            <person name="Stata M."/>
            <person name="Wang W."/>
            <person name="Stajich J.E."/>
            <person name="White M.M."/>
            <person name="Moncalvo J.M."/>
        </authorList>
    </citation>
    <scope>NUCLEOTIDE SEQUENCE [LARGE SCALE GENOMIC DNA]</scope>
    <source>
        <strain evidence="13 14">AUS-77-4</strain>
    </source>
</reference>
<feature type="compositionally biased region" description="Low complexity" evidence="10">
    <location>
        <begin position="46"/>
        <end position="56"/>
    </location>
</feature>
<dbReference type="PROSITE" id="PS51192">
    <property type="entry name" value="HELICASE_ATP_BIND_1"/>
    <property type="match status" value="1"/>
</dbReference>
<dbReference type="OrthoDB" id="422663at2759"/>
<evidence type="ECO:0000256" key="8">
    <source>
        <dbReference type="ARBA" id="ARBA00022884"/>
    </source>
</evidence>
<dbReference type="STRING" id="61424.A0A2T9Z2A5"/>
<dbReference type="SMART" id="SM00490">
    <property type="entry name" value="HELICc"/>
    <property type="match status" value="1"/>
</dbReference>
<evidence type="ECO:0000259" key="12">
    <source>
        <dbReference type="PROSITE" id="PS51194"/>
    </source>
</evidence>
<evidence type="ECO:0000313" key="13">
    <source>
        <dbReference type="EMBL" id="PVU98720.1"/>
    </source>
</evidence>
<evidence type="ECO:0000256" key="6">
    <source>
        <dbReference type="ARBA" id="ARBA00022806"/>
    </source>
</evidence>
<dbReference type="SUPFAM" id="SSF52540">
    <property type="entry name" value="P-loop containing nucleoside triphosphate hydrolases"/>
    <property type="match status" value="1"/>
</dbReference>
<dbReference type="GO" id="GO:0003723">
    <property type="term" value="F:RNA binding"/>
    <property type="evidence" value="ECO:0007669"/>
    <property type="project" value="UniProtKB-UniRule"/>
</dbReference>
<protein>
    <recommendedName>
        <fullName evidence="9">ATP-dependent RNA helicase</fullName>
        <ecNumber evidence="9">3.6.4.13</ecNumber>
    </recommendedName>
</protein>
<keyword evidence="6 9" id="KW-0347">Helicase</keyword>
<evidence type="ECO:0000256" key="9">
    <source>
        <dbReference type="RuleBase" id="RU365068"/>
    </source>
</evidence>
<dbReference type="GO" id="GO:0006364">
    <property type="term" value="P:rRNA processing"/>
    <property type="evidence" value="ECO:0007669"/>
    <property type="project" value="UniProtKB-KW"/>
</dbReference>
<dbReference type="Pfam" id="PF00271">
    <property type="entry name" value="Helicase_C"/>
    <property type="match status" value="1"/>
</dbReference>
<keyword evidence="5 9" id="KW-0378">Hydrolase</keyword>
<dbReference type="GO" id="GO:0005524">
    <property type="term" value="F:ATP binding"/>
    <property type="evidence" value="ECO:0007669"/>
    <property type="project" value="UniProtKB-UniRule"/>
</dbReference>
<feature type="domain" description="Helicase C-terminal" evidence="12">
    <location>
        <begin position="475"/>
        <end position="642"/>
    </location>
</feature>
<comment type="domain">
    <text evidence="9">The Q motif is unique to and characteristic of the DEAD box family of RNA helicases and controls ATP binding and hydrolysis.</text>
</comment>
<evidence type="ECO:0000256" key="7">
    <source>
        <dbReference type="ARBA" id="ARBA00022840"/>
    </source>
</evidence>